<feature type="region of interest" description="Disordered" evidence="1">
    <location>
        <begin position="1"/>
        <end position="33"/>
    </location>
</feature>
<protein>
    <submittedName>
        <fullName evidence="2">Uncharacterized protein</fullName>
    </submittedName>
</protein>
<proteinExistence type="predicted"/>
<feature type="region of interest" description="Disordered" evidence="1">
    <location>
        <begin position="515"/>
        <end position="592"/>
    </location>
</feature>
<feature type="region of interest" description="Disordered" evidence="1">
    <location>
        <begin position="127"/>
        <end position="147"/>
    </location>
</feature>
<gene>
    <name evidence="2" type="ORF">DFP72DRAFT_854133</name>
</gene>
<reference evidence="2 3" key="1">
    <citation type="submission" date="2020-07" db="EMBL/GenBank/DDBJ databases">
        <title>Comparative genomics of pyrophilous fungi reveals a link between fire events and developmental genes.</title>
        <authorList>
            <consortium name="DOE Joint Genome Institute"/>
            <person name="Steindorff A.S."/>
            <person name="Carver A."/>
            <person name="Calhoun S."/>
            <person name="Stillman K."/>
            <person name="Liu H."/>
            <person name="Lipzen A."/>
            <person name="Pangilinan J."/>
            <person name="Labutti K."/>
            <person name="Bruns T.D."/>
            <person name="Grigoriev I.V."/>
        </authorList>
    </citation>
    <scope>NUCLEOTIDE SEQUENCE [LARGE SCALE GENOMIC DNA]</scope>
    <source>
        <strain evidence="2 3">CBS 144469</strain>
    </source>
</reference>
<evidence type="ECO:0000313" key="3">
    <source>
        <dbReference type="Proteomes" id="UP000521943"/>
    </source>
</evidence>
<keyword evidence="3" id="KW-1185">Reference proteome</keyword>
<feature type="region of interest" description="Disordered" evidence="1">
    <location>
        <begin position="429"/>
        <end position="467"/>
    </location>
</feature>
<feature type="region of interest" description="Disordered" evidence="1">
    <location>
        <begin position="379"/>
        <end position="409"/>
    </location>
</feature>
<feature type="compositionally biased region" description="Polar residues" evidence="1">
    <location>
        <begin position="22"/>
        <end position="33"/>
    </location>
</feature>
<feature type="compositionally biased region" description="Low complexity" evidence="1">
    <location>
        <begin position="393"/>
        <end position="403"/>
    </location>
</feature>
<evidence type="ECO:0000313" key="2">
    <source>
        <dbReference type="EMBL" id="KAF6747740.1"/>
    </source>
</evidence>
<dbReference type="Proteomes" id="UP000521943">
    <property type="component" value="Unassembled WGS sequence"/>
</dbReference>
<accession>A0A8H6LYN8</accession>
<dbReference type="EMBL" id="JACGCI010000078">
    <property type="protein sequence ID" value="KAF6747740.1"/>
    <property type="molecule type" value="Genomic_DNA"/>
</dbReference>
<comment type="caution">
    <text evidence="2">The sequence shown here is derived from an EMBL/GenBank/DDBJ whole genome shotgun (WGS) entry which is preliminary data.</text>
</comment>
<organism evidence="2 3">
    <name type="scientific">Ephemerocybe angulata</name>
    <dbReference type="NCBI Taxonomy" id="980116"/>
    <lineage>
        <taxon>Eukaryota</taxon>
        <taxon>Fungi</taxon>
        <taxon>Dikarya</taxon>
        <taxon>Basidiomycota</taxon>
        <taxon>Agaricomycotina</taxon>
        <taxon>Agaricomycetes</taxon>
        <taxon>Agaricomycetidae</taxon>
        <taxon>Agaricales</taxon>
        <taxon>Agaricineae</taxon>
        <taxon>Psathyrellaceae</taxon>
        <taxon>Ephemerocybe</taxon>
    </lineage>
</organism>
<dbReference type="OrthoDB" id="10674031at2759"/>
<dbReference type="AlphaFoldDB" id="A0A8H6LYN8"/>
<sequence length="592" mass="64925">MYSPQGPLALDPHYPAQHPRRFSNTAPLSPLHLSTTRTGTYLRRSLEELGSRAKRTGDALRMCMGKRRRGTAGREEDIGLEHTSARTFGGSSGLVNRRGEAEWSMTRIQREGVVQRGQDPVEAPCVPSDMAPQRASGATISASGPPDRASIRLQYDSGSSNQRVLWLAVYHFDSILDTLAHGSSTTHYKLLGLHMCFSPQTSVFWPAQCFGRISQTLASSRPFNVGVLSSLCYIPVHGLRAAPVPAQHAAKEGQSDTHPDADRTLGCFRRLKGYDEVLGYLYFYELAYLTCNYRRGCSSEISARTPPTCSQREAVVLRFQSVLRLEQQRREHVSAQGGGGWRVVGRGRYSGVGVMGKRRGKGRGWAEGLNAHLNTIEKMRHHQDRGKPFRPTSSSSSPSASSSVPRPCESGARRIRRLLSLAPVALQPRPAISSPSSAYESEVPPSVNLAPTQSTPPLPFNDFSPRAHDTASYPTPLLQRAFAALNDVSNGFSNNTIFENAHEDAPAPLPAIHQPSTHDACKKPAKPNRRKGESPEEVHRRQGKYMAEHREDAPDVRRGYERPRNRFHTGTAPMGRYAQAGTTVSPAGAGLA</sequence>
<name>A0A8H6LYN8_9AGAR</name>
<feature type="compositionally biased region" description="Basic and acidic residues" evidence="1">
    <location>
        <begin position="530"/>
        <end position="564"/>
    </location>
</feature>
<evidence type="ECO:0000256" key="1">
    <source>
        <dbReference type="SAM" id="MobiDB-lite"/>
    </source>
</evidence>